<proteinExistence type="predicted"/>
<dbReference type="GO" id="GO:0016491">
    <property type="term" value="F:oxidoreductase activity"/>
    <property type="evidence" value="ECO:0007669"/>
    <property type="project" value="InterPro"/>
</dbReference>
<dbReference type="SUPFAM" id="SSF53720">
    <property type="entry name" value="ALDH-like"/>
    <property type="match status" value="1"/>
</dbReference>
<evidence type="ECO:0000313" key="3">
    <source>
        <dbReference type="RefSeq" id="XP_023939753.2"/>
    </source>
</evidence>
<protein>
    <submittedName>
        <fullName evidence="2 3">Uncharacterized protein LOC112047068 isoform X1</fullName>
    </submittedName>
</protein>
<evidence type="ECO:0000313" key="1">
    <source>
        <dbReference type="Proteomes" id="UP001652582"/>
    </source>
</evidence>
<dbReference type="Proteomes" id="UP001652582">
    <property type="component" value="Chromosome 20"/>
</dbReference>
<dbReference type="AlphaFoldDB" id="A0A6J1MYT2"/>
<name>A0A6J1MYT2_BICAN</name>
<reference evidence="2 3" key="1">
    <citation type="submission" date="2025-05" db="UniProtKB">
        <authorList>
            <consortium name="RefSeq"/>
        </authorList>
    </citation>
    <scope>IDENTIFICATION</scope>
</reference>
<keyword evidence="1" id="KW-1185">Reference proteome</keyword>
<dbReference type="RefSeq" id="XP_023939754.2">
    <property type="nucleotide sequence ID" value="XM_024083986.2"/>
</dbReference>
<accession>A0A6J1MYT2</accession>
<evidence type="ECO:0000313" key="4">
    <source>
        <dbReference type="RefSeq" id="XP_023939754.2"/>
    </source>
</evidence>
<dbReference type="KEGG" id="bany:112047068"/>
<dbReference type="GeneID" id="112047068"/>
<sequence length="527" mass="58089">MEETNLKIDIPKVCTKLAEDYVSTITQRRAAGMEKEKWFDQWLLEELDNGRDMYETFGNLTAINPSVAKMYSEENFLALAQKIEENTELICQLEYLHRNIPISDTKNVDLKLIMQSLIYRSSFVQSPLYSPHKEVHFKSDTPLYLLGYVAYCPPDSQFLIICRKTTVTIGNLFCELCKEAGILVMISLYPEDDMQVSEVLYETPDGCVGVLSACSDVDSAVDAFVAASTRTVAPYPWRLRWLLVQESAMERFTRALESRPPAERRAFALEHAGELPPGAVPVEAYRTTREALALLAARAPFAVAAFAADAAEANEVAFAARVPLVWINGHGAFGGPPLGAAAVYLSGVRRAPAGLPDRARWLALAPATRRARLCEALHKFSDYDPQYDSVLDISCDSAVAVDGRLWIATKTLVDFLVINPRQYIFHVNAAYPDPTQSDNASNKSSISESNAVMSFTQVLNYLLAGGAVLMDSWGSSDADRLKALVALLSEVGAPVAWVSETSKNYPPTYTTYTVKTISSTIGTIFAN</sequence>
<dbReference type="InterPro" id="IPR016161">
    <property type="entry name" value="Ald_DH/histidinol_DH"/>
</dbReference>
<dbReference type="OrthoDB" id="7487983at2759"/>
<dbReference type="RefSeq" id="XP_023939753.2">
    <property type="nucleotide sequence ID" value="XM_024083985.2"/>
</dbReference>
<organism evidence="1 4">
    <name type="scientific">Bicyclus anynana</name>
    <name type="common">Squinting bush brown butterfly</name>
    <dbReference type="NCBI Taxonomy" id="110368"/>
    <lineage>
        <taxon>Eukaryota</taxon>
        <taxon>Metazoa</taxon>
        <taxon>Ecdysozoa</taxon>
        <taxon>Arthropoda</taxon>
        <taxon>Hexapoda</taxon>
        <taxon>Insecta</taxon>
        <taxon>Pterygota</taxon>
        <taxon>Neoptera</taxon>
        <taxon>Endopterygota</taxon>
        <taxon>Lepidoptera</taxon>
        <taxon>Glossata</taxon>
        <taxon>Ditrysia</taxon>
        <taxon>Papilionoidea</taxon>
        <taxon>Nymphalidae</taxon>
        <taxon>Satyrinae</taxon>
        <taxon>Satyrini</taxon>
        <taxon>Mycalesina</taxon>
        <taxon>Bicyclus</taxon>
    </lineage>
</organism>
<gene>
    <name evidence="2 3 4" type="primary">LOC112047068</name>
</gene>
<evidence type="ECO:0000313" key="2">
    <source>
        <dbReference type="RefSeq" id="XP_023939752.2"/>
    </source>
</evidence>
<dbReference type="RefSeq" id="XP_023939752.2">
    <property type="nucleotide sequence ID" value="XM_024083984.2"/>
</dbReference>